<dbReference type="Pfam" id="PF03328">
    <property type="entry name" value="HpcH_HpaI"/>
    <property type="match status" value="1"/>
</dbReference>
<proteinExistence type="inferred from homology"/>
<dbReference type="EMBL" id="AP018316">
    <property type="protein sequence ID" value="BAZ87873.1"/>
    <property type="molecule type" value="Genomic_DNA"/>
</dbReference>
<evidence type="ECO:0000256" key="2">
    <source>
        <dbReference type="ARBA" id="ARBA00022723"/>
    </source>
</evidence>
<keyword evidence="3" id="KW-0456">Lyase</keyword>
<dbReference type="Proteomes" id="UP000218702">
    <property type="component" value="Chromosome"/>
</dbReference>
<dbReference type="InterPro" id="IPR050251">
    <property type="entry name" value="HpcH-HpaI_aldolase"/>
</dbReference>
<comment type="similarity">
    <text evidence="1">Belongs to the HpcH/HpaI aldolase family.</text>
</comment>
<dbReference type="PANTHER" id="PTHR30502:SF0">
    <property type="entry name" value="PHOSPHOENOLPYRUVATE CARBOXYLASE FAMILY PROTEIN"/>
    <property type="match status" value="1"/>
</dbReference>
<evidence type="ECO:0000259" key="4">
    <source>
        <dbReference type="Pfam" id="PF03328"/>
    </source>
</evidence>
<feature type="domain" description="HpcH/HpaI aldolase/citrate lyase" evidence="4">
    <location>
        <begin position="20"/>
        <end position="243"/>
    </location>
</feature>
<sequence length="258" mass="28209">MLNTVVDRFRQKLQTSVALGIFSKTTDSAIVEAAGLAGLDFIILDMEHGSSTTETLSHHVRAALLTGMASIIRVKGVDPQAIGSALDMGSVGVQVPNISTAEEARKAVKAARFYPGGMRGVCRFVRAANYGGSNKEDYFREANKAILILQIEGKEGVENIDEILDVEGYDMLFVGPYDLSQSLGILGQTNSARLIDYIQNLLIKAKEKKILLGTFSDSLENSKDLLDLGFNYISYSVDVSIFRDSVCSLIKEFLREKQ</sequence>
<name>A0A1Z4V914_9CYAN</name>
<dbReference type="GO" id="GO:0005737">
    <property type="term" value="C:cytoplasm"/>
    <property type="evidence" value="ECO:0007669"/>
    <property type="project" value="TreeGrafter"/>
</dbReference>
<evidence type="ECO:0000313" key="5">
    <source>
        <dbReference type="EMBL" id="BAZ87873.1"/>
    </source>
</evidence>
<dbReference type="GO" id="GO:0046872">
    <property type="term" value="F:metal ion binding"/>
    <property type="evidence" value="ECO:0007669"/>
    <property type="project" value="UniProtKB-KW"/>
</dbReference>
<dbReference type="AlphaFoldDB" id="A0A1Z4V914"/>
<dbReference type="InterPro" id="IPR015813">
    <property type="entry name" value="Pyrv/PenolPyrv_kinase-like_dom"/>
</dbReference>
<dbReference type="SUPFAM" id="SSF51621">
    <property type="entry name" value="Phosphoenolpyruvate/pyruvate domain"/>
    <property type="match status" value="1"/>
</dbReference>
<evidence type="ECO:0000256" key="3">
    <source>
        <dbReference type="ARBA" id="ARBA00023239"/>
    </source>
</evidence>
<organism evidence="5 6">
    <name type="scientific">Dolichospermum compactum NIES-806</name>
    <dbReference type="NCBI Taxonomy" id="1973481"/>
    <lineage>
        <taxon>Bacteria</taxon>
        <taxon>Bacillati</taxon>
        <taxon>Cyanobacteriota</taxon>
        <taxon>Cyanophyceae</taxon>
        <taxon>Nostocales</taxon>
        <taxon>Aphanizomenonaceae</taxon>
        <taxon>Dolichospermum</taxon>
        <taxon>Dolichospermum compactum</taxon>
    </lineage>
</organism>
<dbReference type="OrthoDB" id="86160at2"/>
<dbReference type="RefSeq" id="WP_096670124.1">
    <property type="nucleotide sequence ID" value="NZ_AP018316.1"/>
</dbReference>
<dbReference type="GO" id="GO:0016832">
    <property type="term" value="F:aldehyde-lyase activity"/>
    <property type="evidence" value="ECO:0007669"/>
    <property type="project" value="TreeGrafter"/>
</dbReference>
<accession>A0A1Z4V914</accession>
<gene>
    <name evidence="5" type="ORF">NIES806_41050</name>
</gene>
<protein>
    <submittedName>
        <fullName evidence="5">Putative aldolase</fullName>
    </submittedName>
</protein>
<evidence type="ECO:0000256" key="1">
    <source>
        <dbReference type="ARBA" id="ARBA00005568"/>
    </source>
</evidence>
<dbReference type="InterPro" id="IPR040442">
    <property type="entry name" value="Pyrv_kinase-like_dom_sf"/>
</dbReference>
<keyword evidence="6" id="KW-1185">Reference proteome</keyword>
<dbReference type="Gene3D" id="3.20.20.60">
    <property type="entry name" value="Phosphoenolpyruvate-binding domains"/>
    <property type="match status" value="1"/>
</dbReference>
<dbReference type="KEGG" id="dcm:NIES806_41050"/>
<keyword evidence="2" id="KW-0479">Metal-binding</keyword>
<dbReference type="PANTHER" id="PTHR30502">
    <property type="entry name" value="2-KETO-3-DEOXY-L-RHAMNONATE ALDOLASE"/>
    <property type="match status" value="1"/>
</dbReference>
<reference evidence="5 6" key="1">
    <citation type="submission" date="2017-06" db="EMBL/GenBank/DDBJ databases">
        <title>Genome sequencing of cyanobaciteial culture collection at National Institute for Environmental Studies (NIES).</title>
        <authorList>
            <person name="Hirose Y."/>
            <person name="Shimura Y."/>
            <person name="Fujisawa T."/>
            <person name="Nakamura Y."/>
            <person name="Kawachi M."/>
        </authorList>
    </citation>
    <scope>NUCLEOTIDE SEQUENCE [LARGE SCALE GENOMIC DNA]</scope>
    <source>
        <strain evidence="5 6">NIES-806</strain>
    </source>
</reference>
<dbReference type="InterPro" id="IPR005000">
    <property type="entry name" value="Aldolase/citrate-lyase_domain"/>
</dbReference>
<evidence type="ECO:0000313" key="6">
    <source>
        <dbReference type="Proteomes" id="UP000218702"/>
    </source>
</evidence>